<name>A0AAW2F2Q1_9HYME</name>
<keyword evidence="1" id="KW-0175">Coiled coil</keyword>
<accession>A0AAW2F2Q1</accession>
<dbReference type="AlphaFoldDB" id="A0AAW2F2Q1"/>
<organism evidence="3 4">
    <name type="scientific">Cardiocondyla obscurior</name>
    <dbReference type="NCBI Taxonomy" id="286306"/>
    <lineage>
        <taxon>Eukaryota</taxon>
        <taxon>Metazoa</taxon>
        <taxon>Ecdysozoa</taxon>
        <taxon>Arthropoda</taxon>
        <taxon>Hexapoda</taxon>
        <taxon>Insecta</taxon>
        <taxon>Pterygota</taxon>
        <taxon>Neoptera</taxon>
        <taxon>Endopterygota</taxon>
        <taxon>Hymenoptera</taxon>
        <taxon>Apocrita</taxon>
        <taxon>Aculeata</taxon>
        <taxon>Formicoidea</taxon>
        <taxon>Formicidae</taxon>
        <taxon>Myrmicinae</taxon>
        <taxon>Cardiocondyla</taxon>
    </lineage>
</organism>
<comment type="caution">
    <text evidence="3">The sequence shown here is derived from an EMBL/GenBank/DDBJ whole genome shotgun (WGS) entry which is preliminary data.</text>
</comment>
<keyword evidence="4" id="KW-1185">Reference proteome</keyword>
<dbReference type="Proteomes" id="UP001430953">
    <property type="component" value="Unassembled WGS sequence"/>
</dbReference>
<evidence type="ECO:0000313" key="4">
    <source>
        <dbReference type="Proteomes" id="UP001430953"/>
    </source>
</evidence>
<dbReference type="EMBL" id="JADYXP020000016">
    <property type="protein sequence ID" value="KAL0108207.1"/>
    <property type="molecule type" value="Genomic_DNA"/>
</dbReference>
<gene>
    <name evidence="3" type="ORF">PUN28_015044</name>
</gene>
<protein>
    <submittedName>
        <fullName evidence="3">Uncharacterized protein</fullName>
    </submittedName>
</protein>
<sequence>MKSASVLCLLIIFCTANATILDILLNQIRKTKLTVGSTIEEVQRTRNNTQQDVDQSIINSWQQQKKKHSDYANTVLNTIRKKVENAEAKGKDARHCYDTIQSVFHSIDYASHNSAQQCQECGKQSIKTELSFIKSIIETGYKQMEELDKIFPECYKKYPNIIDIFKLHSCIRKQLKISKDALKKLKAEANSAKVKAKFASKVVVEQAISCLKDPYSIARKEIEKAKSFAINCVDRVM</sequence>
<keyword evidence="2" id="KW-0732">Signal</keyword>
<evidence type="ECO:0000256" key="1">
    <source>
        <dbReference type="SAM" id="Coils"/>
    </source>
</evidence>
<reference evidence="3 4" key="1">
    <citation type="submission" date="2023-03" db="EMBL/GenBank/DDBJ databases">
        <title>High recombination rates correlate with genetic variation in Cardiocondyla obscurior ants.</title>
        <authorList>
            <person name="Errbii M."/>
        </authorList>
    </citation>
    <scope>NUCLEOTIDE SEQUENCE [LARGE SCALE GENOMIC DNA]</scope>
    <source>
        <strain evidence="3">Alpha-2009</strain>
        <tissue evidence="3">Whole body</tissue>
    </source>
</reference>
<evidence type="ECO:0000256" key="2">
    <source>
        <dbReference type="SAM" id="SignalP"/>
    </source>
</evidence>
<feature type="signal peptide" evidence="2">
    <location>
        <begin position="1"/>
        <end position="18"/>
    </location>
</feature>
<feature type="coiled-coil region" evidence="1">
    <location>
        <begin position="175"/>
        <end position="202"/>
    </location>
</feature>
<evidence type="ECO:0000313" key="3">
    <source>
        <dbReference type="EMBL" id="KAL0108207.1"/>
    </source>
</evidence>
<proteinExistence type="predicted"/>
<feature type="chain" id="PRO_5043553764" evidence="2">
    <location>
        <begin position="19"/>
        <end position="237"/>
    </location>
</feature>